<dbReference type="EMBL" id="SGPM01000123">
    <property type="protein sequence ID" value="THH29450.1"/>
    <property type="molecule type" value="Genomic_DNA"/>
</dbReference>
<organism evidence="1 2">
    <name type="scientific">Antrodiella citrinella</name>
    <dbReference type="NCBI Taxonomy" id="2447956"/>
    <lineage>
        <taxon>Eukaryota</taxon>
        <taxon>Fungi</taxon>
        <taxon>Dikarya</taxon>
        <taxon>Basidiomycota</taxon>
        <taxon>Agaricomycotina</taxon>
        <taxon>Agaricomycetes</taxon>
        <taxon>Polyporales</taxon>
        <taxon>Steccherinaceae</taxon>
        <taxon>Antrodiella</taxon>
    </lineage>
</organism>
<protein>
    <submittedName>
        <fullName evidence="1">Uncharacterized protein</fullName>
    </submittedName>
</protein>
<reference evidence="1 2" key="1">
    <citation type="submission" date="2019-02" db="EMBL/GenBank/DDBJ databases">
        <title>Genome sequencing of the rare red list fungi Antrodiella citrinella (Flaviporus citrinellus).</title>
        <authorList>
            <person name="Buettner E."/>
            <person name="Kellner H."/>
        </authorList>
    </citation>
    <scope>NUCLEOTIDE SEQUENCE [LARGE SCALE GENOMIC DNA]</scope>
    <source>
        <strain evidence="1 2">DSM 108506</strain>
    </source>
</reference>
<gene>
    <name evidence="1" type="ORF">EUX98_g4735</name>
</gene>
<accession>A0A4S4N173</accession>
<proteinExistence type="predicted"/>
<comment type="caution">
    <text evidence="1">The sequence shown here is derived from an EMBL/GenBank/DDBJ whole genome shotgun (WGS) entry which is preliminary data.</text>
</comment>
<sequence>MMRDDTESKDHVLESILRMRRDANDVNSAFKSINDELLRIIHNVKRHPDFVSKVGKLQKEWEEHYNTFKETLWRSREIAGSAQALIAGQLDECLCDLFDSSCHTVPDFVDVYLPLLLNSTVADETKAKELEVYVKMADSNVQATDVTRSFAELTSAVQLCAYRWRELQIKAKKYTKSDRIAEKVITLAKVPIRADF</sequence>
<evidence type="ECO:0000313" key="2">
    <source>
        <dbReference type="Proteomes" id="UP000308730"/>
    </source>
</evidence>
<name>A0A4S4N173_9APHY</name>
<dbReference type="AlphaFoldDB" id="A0A4S4N173"/>
<dbReference type="Proteomes" id="UP000308730">
    <property type="component" value="Unassembled WGS sequence"/>
</dbReference>
<dbReference type="OrthoDB" id="10661721at2759"/>
<evidence type="ECO:0000313" key="1">
    <source>
        <dbReference type="EMBL" id="THH29450.1"/>
    </source>
</evidence>
<keyword evidence="2" id="KW-1185">Reference proteome</keyword>